<protein>
    <submittedName>
        <fullName evidence="2">Uncharacterized protein</fullName>
    </submittedName>
</protein>
<evidence type="ECO:0000313" key="2">
    <source>
        <dbReference type="EMBL" id="QCI14065.1"/>
    </source>
</evidence>
<proteinExistence type="predicted"/>
<sequence length="164" mass="18687">MKTRQNKIAPFLGAISLKPLQHPFYFFLLLSAVSLAITHWAEIELQQAFWLQWSVCLSVNILAISITNSLNRRLIPQIIQIRNIRNVSRAIATWVLALIFCSISMRTHESQYLALIHITTDIHAFPFLTGASMAVTALTVTAQLFLLFITIISPYRCIFTKEEI</sequence>
<feature type="transmembrane region" description="Helical" evidence="1">
    <location>
        <begin position="125"/>
        <end position="152"/>
    </location>
</feature>
<keyword evidence="1" id="KW-0472">Membrane</keyword>
<keyword evidence="1" id="KW-0812">Transmembrane</keyword>
<dbReference type="AlphaFoldDB" id="A0A4D6XML5"/>
<evidence type="ECO:0000256" key="1">
    <source>
        <dbReference type="SAM" id="Phobius"/>
    </source>
</evidence>
<feature type="transmembrane region" description="Helical" evidence="1">
    <location>
        <begin position="24"/>
        <end position="41"/>
    </location>
</feature>
<accession>A0A4D6XML5</accession>
<gene>
    <name evidence="2" type="ORF">E6B08_23155</name>
</gene>
<evidence type="ECO:0000313" key="3">
    <source>
        <dbReference type="Proteomes" id="UP000298551"/>
    </source>
</evidence>
<reference evidence="3" key="1">
    <citation type="submission" date="2019-04" db="EMBL/GenBank/DDBJ databases">
        <title>Genome sequence of Pseudomonas putida 1290, an auxin catabolizing strain.</title>
        <authorList>
            <person name="Laird T.S."/>
            <person name="Leveau J.H.J."/>
        </authorList>
    </citation>
    <scope>NUCLEOTIDE SEQUENCE [LARGE SCALE GENOMIC DNA]</scope>
    <source>
        <strain evidence="3">1290</strain>
    </source>
</reference>
<dbReference type="Proteomes" id="UP000298551">
    <property type="component" value="Chromosome"/>
</dbReference>
<feature type="transmembrane region" description="Helical" evidence="1">
    <location>
        <begin position="47"/>
        <end position="66"/>
    </location>
</feature>
<organism evidence="2 3">
    <name type="scientific">Pseudomonas putida</name>
    <name type="common">Arthrobacter siderocapsulatus</name>
    <dbReference type="NCBI Taxonomy" id="303"/>
    <lineage>
        <taxon>Bacteria</taxon>
        <taxon>Pseudomonadati</taxon>
        <taxon>Pseudomonadota</taxon>
        <taxon>Gammaproteobacteria</taxon>
        <taxon>Pseudomonadales</taxon>
        <taxon>Pseudomonadaceae</taxon>
        <taxon>Pseudomonas</taxon>
    </lineage>
</organism>
<name>A0A4D6XML5_PSEPU</name>
<keyword evidence="1" id="KW-1133">Transmembrane helix</keyword>
<dbReference type="RefSeq" id="WP_136916146.1">
    <property type="nucleotide sequence ID" value="NZ_CP039371.1"/>
</dbReference>
<feature type="transmembrane region" description="Helical" evidence="1">
    <location>
        <begin position="87"/>
        <end position="105"/>
    </location>
</feature>
<dbReference type="EMBL" id="CP039371">
    <property type="protein sequence ID" value="QCI14065.1"/>
    <property type="molecule type" value="Genomic_DNA"/>
</dbReference>